<evidence type="ECO:0000313" key="3">
    <source>
        <dbReference type="Proteomes" id="UP000035763"/>
    </source>
</evidence>
<proteinExistence type="predicted"/>
<evidence type="ECO:0000313" key="2">
    <source>
        <dbReference type="EMBL" id="CCH74342.1"/>
    </source>
</evidence>
<dbReference type="Proteomes" id="UP000035763">
    <property type="component" value="Unassembled WGS sequence"/>
</dbReference>
<name>W6JYW5_9MICO</name>
<sequence>MVGRTATSRPIVRLDLTLPQATRPQAR</sequence>
<dbReference type="EMBL" id="CAJA01000366">
    <property type="protein sequence ID" value="CCH74342.1"/>
    <property type="molecule type" value="Genomic_DNA"/>
</dbReference>
<evidence type="ECO:0000256" key="1">
    <source>
        <dbReference type="SAM" id="MobiDB-lite"/>
    </source>
</evidence>
<accession>W6JYW5</accession>
<reference evidence="2 3" key="1">
    <citation type="journal article" date="2013" name="ISME J.">
        <title>A metabolic model for members of the genus Tetrasphaera involved in enhanced biological phosphorus removal.</title>
        <authorList>
            <person name="Kristiansen R."/>
            <person name="Nguyen H.T.T."/>
            <person name="Saunders A.M."/>
            <person name="Nielsen J.L."/>
            <person name="Wimmer R."/>
            <person name="Le V.Q."/>
            <person name="McIlroy S.J."/>
            <person name="Petrovski S."/>
            <person name="Seviour R.J."/>
            <person name="Calteau A."/>
            <person name="Nielsen K.L."/>
            <person name="Nielsen P.H."/>
        </authorList>
    </citation>
    <scope>NUCLEOTIDE SEQUENCE [LARGE SCALE GENOMIC DNA]</scope>
    <source>
        <strain evidence="2 3">Ben110</strain>
    </source>
</reference>
<feature type="region of interest" description="Disordered" evidence="1">
    <location>
        <begin position="1"/>
        <end position="27"/>
    </location>
</feature>
<comment type="caution">
    <text evidence="2">The sequence shown here is derived from an EMBL/GenBank/DDBJ whole genome shotgun (WGS) entry which is preliminary data.</text>
</comment>
<gene>
    <name evidence="2" type="ORF">BN11_4280018</name>
</gene>
<organism evidence="2 3">
    <name type="scientific">Nostocoides australiense Ben110</name>
    <dbReference type="NCBI Taxonomy" id="1193182"/>
    <lineage>
        <taxon>Bacteria</taxon>
        <taxon>Bacillati</taxon>
        <taxon>Actinomycetota</taxon>
        <taxon>Actinomycetes</taxon>
        <taxon>Micrococcales</taxon>
        <taxon>Intrasporangiaceae</taxon>
        <taxon>Nostocoides</taxon>
    </lineage>
</organism>
<protein>
    <submittedName>
        <fullName evidence="2">Uncharacterized protein</fullName>
    </submittedName>
</protein>
<dbReference type="AlphaFoldDB" id="W6JYW5"/>
<keyword evidence="3" id="KW-1185">Reference proteome</keyword>